<accession>A0A7W9HFF2</accession>
<dbReference type="AlphaFoldDB" id="A0A7W9HFF2"/>
<reference evidence="1 2" key="1">
    <citation type="submission" date="2020-08" db="EMBL/GenBank/DDBJ databases">
        <title>Sequencing the genomes of 1000 actinobacteria strains.</title>
        <authorList>
            <person name="Klenk H.-P."/>
        </authorList>
    </citation>
    <scope>NUCLEOTIDE SEQUENCE [LARGE SCALE GENOMIC DNA]</scope>
    <source>
        <strain evidence="1 2">DSM 45486</strain>
    </source>
</reference>
<keyword evidence="2" id="KW-1185">Reference proteome</keyword>
<proteinExistence type="predicted"/>
<organism evidence="1 2">
    <name type="scientific">Saccharothrix ecbatanensis</name>
    <dbReference type="NCBI Taxonomy" id="1105145"/>
    <lineage>
        <taxon>Bacteria</taxon>
        <taxon>Bacillati</taxon>
        <taxon>Actinomycetota</taxon>
        <taxon>Actinomycetes</taxon>
        <taxon>Pseudonocardiales</taxon>
        <taxon>Pseudonocardiaceae</taxon>
        <taxon>Saccharothrix</taxon>
    </lineage>
</organism>
<name>A0A7W9HFF2_9PSEU</name>
<evidence type="ECO:0000313" key="2">
    <source>
        <dbReference type="Proteomes" id="UP000552097"/>
    </source>
</evidence>
<sequence>MTPEVLDDLVAGRTSLGELLRNREVDDDTEGWAAAAEAAAGAVDMTTQLKSRLVPDEALDMYYRTLIRLATEFVHEPASKWFKPLTGLWAQLRAVLEAGPHPRQTNDLYLLGGMTSVVLAHGCHVVGSSDNGLVLARTAETLAKAIGHPELQAWALGTRGLITDSLPTRSPIDAAPLTLVAKAQSLVGSSTGTVVARLFSYQSRFAAHAGAPEEARQAQMDAMRARDRIGDGRGELDAVGGILHFGIAKQQALDAEIYFACGSYELAEHAANAAITAYDRGPAHERSRGDVAIAYLDRAAAQAALGRVDDAAASARPVLDLAETDMIAPLEPALRRLADHLGAPRLRGRTSAELRAEIIETGRFRALPTGTIPV</sequence>
<dbReference type="InterPro" id="IPR011990">
    <property type="entry name" value="TPR-like_helical_dom_sf"/>
</dbReference>
<gene>
    <name evidence="1" type="ORF">F4560_001042</name>
</gene>
<evidence type="ECO:0000313" key="1">
    <source>
        <dbReference type="EMBL" id="MBB5801274.1"/>
    </source>
</evidence>
<dbReference type="Gene3D" id="1.25.40.10">
    <property type="entry name" value="Tetratricopeptide repeat domain"/>
    <property type="match status" value="1"/>
</dbReference>
<dbReference type="Proteomes" id="UP000552097">
    <property type="component" value="Unassembled WGS sequence"/>
</dbReference>
<dbReference type="RefSeq" id="WP_184916906.1">
    <property type="nucleotide sequence ID" value="NZ_JACHMO010000001.1"/>
</dbReference>
<protein>
    <submittedName>
        <fullName evidence="1">Tetratricopeptide (TPR) repeat protein</fullName>
    </submittedName>
</protein>
<dbReference type="EMBL" id="JACHMO010000001">
    <property type="protein sequence ID" value="MBB5801274.1"/>
    <property type="molecule type" value="Genomic_DNA"/>
</dbReference>
<comment type="caution">
    <text evidence="1">The sequence shown here is derived from an EMBL/GenBank/DDBJ whole genome shotgun (WGS) entry which is preliminary data.</text>
</comment>
<dbReference type="SUPFAM" id="SSF48452">
    <property type="entry name" value="TPR-like"/>
    <property type="match status" value="1"/>
</dbReference>